<reference evidence="2" key="1">
    <citation type="thesis" date="2021" institute="BYU ScholarsArchive" country="Provo, UT, USA">
        <title>Applications of and Algorithms for Genome Assembly and Genomic Analyses with an Emphasis on Marine Teleosts.</title>
        <authorList>
            <person name="Pickett B.D."/>
        </authorList>
    </citation>
    <scope>NUCLEOTIDE SEQUENCE</scope>
    <source>
        <strain evidence="2">HI-2016</strain>
    </source>
</reference>
<dbReference type="AlphaFoldDB" id="A0A8T2PCK3"/>
<accession>A0A8T2PCK3</accession>
<comment type="caution">
    <text evidence="2">The sequence shown here is derived from an EMBL/GenBank/DDBJ whole genome shotgun (WGS) entry which is preliminary data.</text>
</comment>
<protein>
    <submittedName>
        <fullName evidence="2">Uncharacterized protein</fullName>
    </submittedName>
</protein>
<proteinExistence type="predicted"/>
<dbReference type="Proteomes" id="UP000824540">
    <property type="component" value="Unassembled WGS sequence"/>
</dbReference>
<feature type="region of interest" description="Disordered" evidence="1">
    <location>
        <begin position="59"/>
        <end position="103"/>
    </location>
</feature>
<evidence type="ECO:0000313" key="3">
    <source>
        <dbReference type="Proteomes" id="UP000824540"/>
    </source>
</evidence>
<gene>
    <name evidence="2" type="ORF">JZ751_026628</name>
</gene>
<evidence type="ECO:0000313" key="2">
    <source>
        <dbReference type="EMBL" id="KAG9350274.1"/>
    </source>
</evidence>
<evidence type="ECO:0000256" key="1">
    <source>
        <dbReference type="SAM" id="MobiDB-lite"/>
    </source>
</evidence>
<name>A0A8T2PCK3_9TELE</name>
<organism evidence="2 3">
    <name type="scientific">Albula glossodonta</name>
    <name type="common">roundjaw bonefish</name>
    <dbReference type="NCBI Taxonomy" id="121402"/>
    <lineage>
        <taxon>Eukaryota</taxon>
        <taxon>Metazoa</taxon>
        <taxon>Chordata</taxon>
        <taxon>Craniata</taxon>
        <taxon>Vertebrata</taxon>
        <taxon>Euteleostomi</taxon>
        <taxon>Actinopterygii</taxon>
        <taxon>Neopterygii</taxon>
        <taxon>Teleostei</taxon>
        <taxon>Albuliformes</taxon>
        <taxon>Albulidae</taxon>
        <taxon>Albula</taxon>
    </lineage>
</organism>
<sequence>MLPPKRDVSGHSVTRRGSEVMSLRVPLSCWTVEGRDVAGGRKHLAGECMLHCALLNEREREKERERGRGRKRERRERVQRESICSSNEHIQGQSGTARTRRAL</sequence>
<keyword evidence="3" id="KW-1185">Reference proteome</keyword>
<dbReference type="EMBL" id="JAFBMS010000008">
    <property type="protein sequence ID" value="KAG9350274.1"/>
    <property type="molecule type" value="Genomic_DNA"/>
</dbReference>
<feature type="compositionally biased region" description="Polar residues" evidence="1">
    <location>
        <begin position="82"/>
        <end position="97"/>
    </location>
</feature>